<dbReference type="SUPFAM" id="SSF53850">
    <property type="entry name" value="Periplasmic binding protein-like II"/>
    <property type="match status" value="1"/>
</dbReference>
<accession>A0ABV6G0P8</accession>
<reference evidence="5 6" key="1">
    <citation type="submission" date="2024-09" db="EMBL/GenBank/DDBJ databases">
        <authorList>
            <person name="Sun Q."/>
            <person name="Mori K."/>
        </authorList>
    </citation>
    <scope>NUCLEOTIDE SEQUENCE [LARGE SCALE GENOMIC DNA]</scope>
    <source>
        <strain evidence="5 6">CCM 7415</strain>
    </source>
</reference>
<sequence length="316" mass="33853">MSALIAGAISLPASADTLSIGHTTWVGYGTLYLAQEKGFFEENGLDVELPTFEGSSGYMSALASGDLQGVAGTIAELVKYRSADFCFKAVVVLDDSYGGDGVVTESNVTSIHQLQGMTVGMNEGGASQFWLSYLLRNNNLSLSDVNIQNMSADAAAAAFIAGRIPVAVTWEPNLSFIRSHDRGHILVDSSETPGVIIDVVALSCDVIEQRPDDVNALVKGLYKAVDYFKNNPQASYALMAEGVGGYLEDPQDFAEATEGVRFYNESDNQDSIGNHDSPGNIADLVRVARETWNEVEGSSLNTTYSDIVDPSFIHQP</sequence>
<dbReference type="Pfam" id="PF09084">
    <property type="entry name" value="NMT1"/>
    <property type="match status" value="1"/>
</dbReference>
<dbReference type="RefSeq" id="WP_026351643.1">
    <property type="nucleotide sequence ID" value="NZ_JBHLVX010000010.1"/>
</dbReference>
<protein>
    <submittedName>
        <fullName evidence="5">ABC transporter substrate-binding protein</fullName>
    </submittedName>
</protein>
<evidence type="ECO:0000256" key="1">
    <source>
        <dbReference type="ARBA" id="ARBA00004418"/>
    </source>
</evidence>
<evidence type="ECO:0000313" key="5">
    <source>
        <dbReference type="EMBL" id="MFC0266874.1"/>
    </source>
</evidence>
<gene>
    <name evidence="5" type="ORF">ACFFHW_02490</name>
</gene>
<evidence type="ECO:0000256" key="3">
    <source>
        <dbReference type="ARBA" id="ARBA00022729"/>
    </source>
</evidence>
<keyword evidence="6" id="KW-1185">Reference proteome</keyword>
<comment type="subcellular location">
    <subcellularLocation>
        <location evidence="1">Periplasm</location>
    </subcellularLocation>
</comment>
<name>A0ABV6G0P8_9GAMM</name>
<comment type="caution">
    <text evidence="5">The sequence shown here is derived from an EMBL/GenBank/DDBJ whole genome shotgun (WGS) entry which is preliminary data.</text>
</comment>
<feature type="domain" description="SsuA/THI5-like" evidence="4">
    <location>
        <begin position="30"/>
        <end position="234"/>
    </location>
</feature>
<dbReference type="PANTHER" id="PTHR30024">
    <property type="entry name" value="ALIPHATIC SULFONATES-BINDING PROTEIN-RELATED"/>
    <property type="match status" value="1"/>
</dbReference>
<dbReference type="EMBL" id="JBHLVX010000010">
    <property type="protein sequence ID" value="MFC0266874.1"/>
    <property type="molecule type" value="Genomic_DNA"/>
</dbReference>
<evidence type="ECO:0000259" key="4">
    <source>
        <dbReference type="Pfam" id="PF09084"/>
    </source>
</evidence>
<dbReference type="Gene3D" id="3.40.190.10">
    <property type="entry name" value="Periplasmic binding protein-like II"/>
    <property type="match status" value="2"/>
</dbReference>
<proteinExistence type="inferred from homology"/>
<evidence type="ECO:0000256" key="2">
    <source>
        <dbReference type="ARBA" id="ARBA00010742"/>
    </source>
</evidence>
<dbReference type="InterPro" id="IPR015168">
    <property type="entry name" value="SsuA/THI5"/>
</dbReference>
<dbReference type="CDD" id="cd13563">
    <property type="entry name" value="PBP2_SsuA_like_6"/>
    <property type="match status" value="1"/>
</dbReference>
<dbReference type="PANTHER" id="PTHR30024:SF47">
    <property type="entry name" value="TAURINE-BINDING PERIPLASMIC PROTEIN"/>
    <property type="match status" value="1"/>
</dbReference>
<evidence type="ECO:0000313" key="6">
    <source>
        <dbReference type="Proteomes" id="UP001589814"/>
    </source>
</evidence>
<comment type="similarity">
    <text evidence="2">Belongs to the bacterial solute-binding protein SsuA/TauA family.</text>
</comment>
<keyword evidence="3" id="KW-0732">Signal</keyword>
<dbReference type="Proteomes" id="UP001589814">
    <property type="component" value="Unassembled WGS sequence"/>
</dbReference>
<organism evidence="5 6">
    <name type="scientific">Kushneria aurantia</name>
    <dbReference type="NCBI Taxonomy" id="504092"/>
    <lineage>
        <taxon>Bacteria</taxon>
        <taxon>Pseudomonadati</taxon>
        <taxon>Pseudomonadota</taxon>
        <taxon>Gammaproteobacteria</taxon>
        <taxon>Oceanospirillales</taxon>
        <taxon>Halomonadaceae</taxon>
        <taxon>Kushneria</taxon>
    </lineage>
</organism>